<dbReference type="STRING" id="216.LS73_01870"/>
<reference evidence="3 4" key="1">
    <citation type="journal article" date="2014" name="Genome Announc.">
        <title>Draft genome sequences of eight enterohepatic helicobacter species isolated from both laboratory and wild rodents.</title>
        <authorList>
            <person name="Sheh A."/>
            <person name="Shen Z."/>
            <person name="Fox J.G."/>
        </authorList>
    </citation>
    <scope>NUCLEOTIDE SEQUENCE [LARGE SCALE GENOMIC DNA]</scope>
    <source>
        <strain evidence="3 4">ST1</strain>
    </source>
</reference>
<dbReference type="OrthoDB" id="231484at2"/>
<keyword evidence="5" id="KW-1185">Reference proteome</keyword>
<dbReference type="SUPFAM" id="SSF51905">
    <property type="entry name" value="FAD/NAD(P)-binding domain"/>
    <property type="match status" value="2"/>
</dbReference>
<evidence type="ECO:0000313" key="2">
    <source>
        <dbReference type="EMBL" id="STQ87044.1"/>
    </source>
</evidence>
<dbReference type="Gene3D" id="3.90.660.10">
    <property type="match status" value="1"/>
</dbReference>
<dbReference type="Proteomes" id="UP000029922">
    <property type="component" value="Unassembled WGS sequence"/>
</dbReference>
<dbReference type="Pfam" id="PF01593">
    <property type="entry name" value="Amino_oxidase"/>
    <property type="match status" value="1"/>
</dbReference>
<dbReference type="Pfam" id="PF13450">
    <property type="entry name" value="NAD_binding_8"/>
    <property type="match status" value="1"/>
</dbReference>
<dbReference type="InterPro" id="IPR036188">
    <property type="entry name" value="FAD/NAD-bd_sf"/>
</dbReference>
<evidence type="ECO:0000259" key="1">
    <source>
        <dbReference type="Pfam" id="PF01593"/>
    </source>
</evidence>
<dbReference type="AlphaFoldDB" id="A0A099U296"/>
<evidence type="ECO:0000313" key="4">
    <source>
        <dbReference type="Proteomes" id="UP000029922"/>
    </source>
</evidence>
<dbReference type="InterPro" id="IPR002937">
    <property type="entry name" value="Amino_oxidase"/>
</dbReference>
<proteinExistence type="predicted"/>
<dbReference type="EMBL" id="JRPD02000010">
    <property type="protein sequence ID" value="TLE00150.1"/>
    <property type="molecule type" value="Genomic_DNA"/>
</dbReference>
<protein>
    <submittedName>
        <fullName evidence="2">Monoamine oxidase</fullName>
    </submittedName>
    <submittedName>
        <fullName evidence="3">NAD(P)/FAD-dependent oxidoreductase</fullName>
    </submittedName>
</protein>
<sequence length="630" mass="70633">MGITRRDFLNGVAIGAVGGLGMLYGGGNLFASTPTKGDIYYPPALTGLRGNTNEAYEFAHMLRDGESFDYAGAKVEEKYDLIVVGAGISGLCAATLGRRKLGKNAKILILDNHDDFGGHAKRNEFTLPDGSLLLGYGGSESFQSPKSLYSKQVVEFLKSLNIDIDALGQKFSVDFYPNMGLSRGVYFNKAYYGVDKVVNGDPGRAVADDIPPHRLNAKSDEDFIKEFPLPQKDIDDLIRLHTSKEDWLKGMNKEQRAEYADKTSYAKFLKDRVGLSDLAISYFEKRTNDFMALTIDSVSMQDARVCWLPGLEHLGLPELDKVSDAERDDLYNYHFPDGNASVARIMVRNLIPGVAKGNTMDSIVLAKFDYSKLDMKNSPTRLRLRSTAVNAVNTKDGVELCYMHAGDKKLHKVFAKKVVMACYNGMIPYIVPSMPDKQKEALSMNVKGTMMYAKVVISNWEPFIKLGVSEVYVPQMPYARVKIDYPVNIGGYKHPVDPKKPMCLHMGWAENTPHEGLNARDQWRAARHRLFTMPFSEHERIIRDELQGMLGGVGFNHKKDILAITVNRWSHCYSYSINTLFDDEKESEEYIKAARQPFGNITIANSDASWSPWLHTAIQEAHRAIKELRL</sequence>
<dbReference type="Gene3D" id="3.50.50.60">
    <property type="entry name" value="FAD/NAD(P)-binding domain"/>
    <property type="match status" value="1"/>
</dbReference>
<dbReference type="Gene3D" id="1.10.405.10">
    <property type="entry name" value="Guanine Nucleotide Dissociation Inhibitor, domain 1"/>
    <property type="match status" value="1"/>
</dbReference>
<feature type="domain" description="Amine oxidase" evidence="1">
    <location>
        <begin position="377"/>
        <end position="624"/>
    </location>
</feature>
<name>A0A099U296_9HELI</name>
<evidence type="ECO:0000313" key="5">
    <source>
        <dbReference type="Proteomes" id="UP000255139"/>
    </source>
</evidence>
<dbReference type="GO" id="GO:0016491">
    <property type="term" value="F:oxidoreductase activity"/>
    <property type="evidence" value="ECO:0007669"/>
    <property type="project" value="InterPro"/>
</dbReference>
<dbReference type="InterPro" id="IPR006311">
    <property type="entry name" value="TAT_signal"/>
</dbReference>
<dbReference type="Proteomes" id="UP000255139">
    <property type="component" value="Unassembled WGS sequence"/>
</dbReference>
<accession>A0A099U296</accession>
<evidence type="ECO:0000313" key="3">
    <source>
        <dbReference type="EMBL" id="TLE00150.1"/>
    </source>
</evidence>
<dbReference type="PROSITE" id="PS51318">
    <property type="entry name" value="TAT"/>
    <property type="match status" value="1"/>
</dbReference>
<reference evidence="2 5" key="2">
    <citation type="submission" date="2018-06" db="EMBL/GenBank/DDBJ databases">
        <authorList>
            <consortium name="Pathogen Informatics"/>
            <person name="Doyle S."/>
        </authorList>
    </citation>
    <scope>NUCLEOTIDE SEQUENCE [LARGE SCALE GENOMIC DNA]</scope>
    <source>
        <strain evidence="2 5">NCTC12714</strain>
    </source>
</reference>
<dbReference type="EMBL" id="UGJE01000002">
    <property type="protein sequence ID" value="STQ87044.1"/>
    <property type="molecule type" value="Genomic_DNA"/>
</dbReference>
<dbReference type="RefSeq" id="WP_034557012.1">
    <property type="nucleotide sequence ID" value="NZ_FZML01000027.1"/>
</dbReference>
<organism evidence="2 5">
    <name type="scientific">Helicobacter muridarum</name>
    <dbReference type="NCBI Taxonomy" id="216"/>
    <lineage>
        <taxon>Bacteria</taxon>
        <taxon>Pseudomonadati</taxon>
        <taxon>Campylobacterota</taxon>
        <taxon>Epsilonproteobacteria</taxon>
        <taxon>Campylobacterales</taxon>
        <taxon>Helicobacteraceae</taxon>
        <taxon>Helicobacter</taxon>
    </lineage>
</organism>
<gene>
    <name evidence="3" type="ORF">LS73_005535</name>
    <name evidence="2" type="ORF">NCTC12714_01856</name>
</gene>